<sequence length="484" mass="53731">MEAYDTALVNSFYAFPEFRRSYGRPTGNESFEIPTAWQSGLINGARSAEIVGLFGQGYLADRFGYRKTMMVSLAAMSLFIFLAFFAVNIGMLLASQVLCGLSWGVFQTLSTTYAAEVVPVALRAYLTSTVNLCWLIGQLISVGVVRAFINNTSEWSYRIPLGLQWMWAIPILIGVAFAPESPWWLIRHNRPGDAKKSLLRLTRRAVGFNAHETVSMMKHTNEVEKHHNGGTSYWDCFKGTNLRRTEIAAAVWITQAWSGSALTGYAAYFYVQAGLTPERAFDLSTGMYGLAILGGIMAMFIMRVVGRRTLYIWGLAGCFITLLVTGGVSTRPESSAVSWALGSLVLLLTFIYDITIGPVCFALVAEIPSTRLRVKTVVLARVAYNIVSIISNVLMPKMLNPTAWDWGGKASFLWAGTCILCLIWCYFRLPEPMGLTYIELDVLFEKRASVNKFRQVQLKLASTGYFSLDTSGTDRANGWRGIAF</sequence>
<dbReference type="SUPFAM" id="SSF103473">
    <property type="entry name" value="MFS general substrate transporter"/>
    <property type="match status" value="1"/>
</dbReference>
<dbReference type="NCBIfam" id="TIGR00879">
    <property type="entry name" value="SP"/>
    <property type="match status" value="1"/>
</dbReference>
<dbReference type="InterPro" id="IPR005829">
    <property type="entry name" value="Sugar_transporter_CS"/>
</dbReference>
<dbReference type="Pfam" id="PF00083">
    <property type="entry name" value="Sugar_tr"/>
    <property type="match status" value="1"/>
</dbReference>
<feature type="transmembrane region" description="Helical" evidence="9">
    <location>
        <begin position="309"/>
        <end position="328"/>
    </location>
</feature>
<evidence type="ECO:0000313" key="12">
    <source>
        <dbReference type="Proteomes" id="UP000016924"/>
    </source>
</evidence>
<protein>
    <recommendedName>
        <fullName evidence="10">Major facilitator superfamily (MFS) profile domain-containing protein</fullName>
    </recommendedName>
</protein>
<evidence type="ECO:0000256" key="8">
    <source>
        <dbReference type="RuleBase" id="RU003346"/>
    </source>
</evidence>
<feature type="transmembrane region" description="Helical" evidence="9">
    <location>
        <begin position="247"/>
        <end position="271"/>
    </location>
</feature>
<dbReference type="OMA" id="WKGKSCF"/>
<evidence type="ECO:0000259" key="10">
    <source>
        <dbReference type="PROSITE" id="PS50850"/>
    </source>
</evidence>
<feature type="transmembrane region" description="Helical" evidence="9">
    <location>
        <begin position="71"/>
        <end position="94"/>
    </location>
</feature>
<dbReference type="InterPro" id="IPR020846">
    <property type="entry name" value="MFS_dom"/>
</dbReference>
<feature type="transmembrane region" description="Helical" evidence="9">
    <location>
        <begin position="340"/>
        <end position="364"/>
    </location>
</feature>
<dbReference type="PANTHER" id="PTHR48022">
    <property type="entry name" value="PLASTIDIC GLUCOSE TRANSPORTER 4"/>
    <property type="match status" value="1"/>
</dbReference>
<evidence type="ECO:0000256" key="4">
    <source>
        <dbReference type="ARBA" id="ARBA00022597"/>
    </source>
</evidence>
<dbReference type="PROSITE" id="PS50850">
    <property type="entry name" value="MFS"/>
    <property type="match status" value="1"/>
</dbReference>
<dbReference type="GO" id="GO:0016020">
    <property type="term" value="C:membrane"/>
    <property type="evidence" value="ECO:0007669"/>
    <property type="project" value="UniProtKB-SubCell"/>
</dbReference>
<dbReference type="OrthoDB" id="6612291at2759"/>
<dbReference type="RefSeq" id="XP_007784785.1">
    <property type="nucleotide sequence ID" value="XM_007786595.1"/>
</dbReference>
<comment type="similarity">
    <text evidence="2 8">Belongs to the major facilitator superfamily. Sugar transporter (TC 2.A.1.1) family.</text>
</comment>
<organism evidence="11 12">
    <name type="scientific">Coniosporium apollinis (strain CBS 100218)</name>
    <name type="common">Rock-inhabiting black yeast</name>
    <dbReference type="NCBI Taxonomy" id="1168221"/>
    <lineage>
        <taxon>Eukaryota</taxon>
        <taxon>Fungi</taxon>
        <taxon>Dikarya</taxon>
        <taxon>Ascomycota</taxon>
        <taxon>Pezizomycotina</taxon>
        <taxon>Dothideomycetes</taxon>
        <taxon>Dothideomycetes incertae sedis</taxon>
        <taxon>Coniosporium</taxon>
    </lineage>
</organism>
<feature type="transmembrane region" description="Helical" evidence="9">
    <location>
        <begin position="129"/>
        <end position="149"/>
    </location>
</feature>
<keyword evidence="3 8" id="KW-0813">Transport</keyword>
<keyword evidence="4" id="KW-0762">Sugar transport</keyword>
<dbReference type="AlphaFoldDB" id="R7Z5T5"/>
<feature type="transmembrane region" description="Helical" evidence="9">
    <location>
        <begin position="283"/>
        <end position="302"/>
    </location>
</feature>
<dbReference type="eggNOG" id="KOG0254">
    <property type="taxonomic scope" value="Eukaryota"/>
</dbReference>
<keyword evidence="5 9" id="KW-0812">Transmembrane</keyword>
<evidence type="ECO:0000256" key="3">
    <source>
        <dbReference type="ARBA" id="ARBA00022448"/>
    </source>
</evidence>
<dbReference type="GeneID" id="19906039"/>
<name>R7Z5T5_CONA1</name>
<dbReference type="InterPro" id="IPR003663">
    <property type="entry name" value="Sugar/inositol_transpt"/>
</dbReference>
<dbReference type="PROSITE" id="PS00217">
    <property type="entry name" value="SUGAR_TRANSPORT_2"/>
    <property type="match status" value="1"/>
</dbReference>
<dbReference type="Gene3D" id="1.20.1250.20">
    <property type="entry name" value="MFS general substrate transporter like domains"/>
    <property type="match status" value="1"/>
</dbReference>
<feature type="transmembrane region" description="Helical" evidence="9">
    <location>
        <begin position="100"/>
        <end position="122"/>
    </location>
</feature>
<dbReference type="InterPro" id="IPR050360">
    <property type="entry name" value="MFS_Sugar_Transporters"/>
</dbReference>
<evidence type="ECO:0000256" key="5">
    <source>
        <dbReference type="ARBA" id="ARBA00022692"/>
    </source>
</evidence>
<dbReference type="STRING" id="1168221.R7Z5T5"/>
<evidence type="ECO:0000256" key="2">
    <source>
        <dbReference type="ARBA" id="ARBA00010992"/>
    </source>
</evidence>
<evidence type="ECO:0000256" key="7">
    <source>
        <dbReference type="ARBA" id="ARBA00023136"/>
    </source>
</evidence>
<feature type="domain" description="Major facilitator superfamily (MFS) profile" evidence="10">
    <location>
        <begin position="1"/>
        <end position="433"/>
    </location>
</feature>
<keyword evidence="7 9" id="KW-0472">Membrane</keyword>
<dbReference type="FunFam" id="1.20.1250.20:FF:000254">
    <property type="entry name" value="MAL31p Maltose permease"/>
    <property type="match status" value="1"/>
</dbReference>
<evidence type="ECO:0000256" key="6">
    <source>
        <dbReference type="ARBA" id="ARBA00022989"/>
    </source>
</evidence>
<reference evidence="12" key="1">
    <citation type="submission" date="2012-06" db="EMBL/GenBank/DDBJ databases">
        <title>The genome sequence of Coniosporium apollinis CBS 100218.</title>
        <authorList>
            <consortium name="The Broad Institute Genome Sequencing Platform"/>
            <person name="Cuomo C."/>
            <person name="Gorbushina A."/>
            <person name="Noack S."/>
            <person name="Walker B."/>
            <person name="Young S.K."/>
            <person name="Zeng Q."/>
            <person name="Gargeya S."/>
            <person name="Fitzgerald M."/>
            <person name="Haas B."/>
            <person name="Abouelleil A."/>
            <person name="Alvarado L."/>
            <person name="Arachchi H.M."/>
            <person name="Berlin A.M."/>
            <person name="Chapman S.B."/>
            <person name="Goldberg J."/>
            <person name="Griggs A."/>
            <person name="Gujja S."/>
            <person name="Hansen M."/>
            <person name="Howarth C."/>
            <person name="Imamovic A."/>
            <person name="Larimer J."/>
            <person name="McCowan C."/>
            <person name="Montmayeur A."/>
            <person name="Murphy C."/>
            <person name="Neiman D."/>
            <person name="Pearson M."/>
            <person name="Priest M."/>
            <person name="Roberts A."/>
            <person name="Saif S."/>
            <person name="Shea T."/>
            <person name="Sisk P."/>
            <person name="Sykes S."/>
            <person name="Wortman J."/>
            <person name="Nusbaum C."/>
            <person name="Birren B."/>
        </authorList>
    </citation>
    <scope>NUCLEOTIDE SEQUENCE [LARGE SCALE GENOMIC DNA]</scope>
    <source>
        <strain evidence="12">CBS 100218</strain>
    </source>
</reference>
<dbReference type="InterPro" id="IPR036259">
    <property type="entry name" value="MFS_trans_sf"/>
</dbReference>
<feature type="transmembrane region" description="Helical" evidence="9">
    <location>
        <begin position="406"/>
        <end position="427"/>
    </location>
</feature>
<accession>R7Z5T5</accession>
<dbReference type="GO" id="GO:0005351">
    <property type="term" value="F:carbohydrate:proton symporter activity"/>
    <property type="evidence" value="ECO:0007669"/>
    <property type="project" value="TreeGrafter"/>
</dbReference>
<dbReference type="EMBL" id="JH767614">
    <property type="protein sequence ID" value="EON69468.1"/>
    <property type="molecule type" value="Genomic_DNA"/>
</dbReference>
<evidence type="ECO:0000313" key="11">
    <source>
        <dbReference type="EMBL" id="EON69468.1"/>
    </source>
</evidence>
<gene>
    <name evidence="11" type="ORF">W97_08728</name>
</gene>
<evidence type="ECO:0000256" key="9">
    <source>
        <dbReference type="SAM" id="Phobius"/>
    </source>
</evidence>
<feature type="transmembrane region" description="Helical" evidence="9">
    <location>
        <begin position="376"/>
        <end position="394"/>
    </location>
</feature>
<evidence type="ECO:0000256" key="1">
    <source>
        <dbReference type="ARBA" id="ARBA00004141"/>
    </source>
</evidence>
<dbReference type="HOGENOM" id="CLU_001265_11_5_1"/>
<keyword evidence="6 9" id="KW-1133">Transmembrane helix</keyword>
<dbReference type="PANTHER" id="PTHR48022:SF49">
    <property type="entry name" value="SUGAR TRANSPORTER, PUTATIVE (AFU_ORTHOLOGUE AFUA_8G01340)-RELATED"/>
    <property type="match status" value="1"/>
</dbReference>
<feature type="transmembrane region" description="Helical" evidence="9">
    <location>
        <begin position="165"/>
        <end position="186"/>
    </location>
</feature>
<proteinExistence type="inferred from homology"/>
<dbReference type="InterPro" id="IPR005828">
    <property type="entry name" value="MFS_sugar_transport-like"/>
</dbReference>
<comment type="subcellular location">
    <subcellularLocation>
        <location evidence="1">Membrane</location>
        <topology evidence="1">Multi-pass membrane protein</topology>
    </subcellularLocation>
</comment>
<keyword evidence="12" id="KW-1185">Reference proteome</keyword>
<dbReference type="Proteomes" id="UP000016924">
    <property type="component" value="Unassembled WGS sequence"/>
</dbReference>